<feature type="binding site" evidence="3">
    <location>
        <begin position="7"/>
        <end position="20"/>
    </location>
    <ligand>
        <name>ATP</name>
        <dbReference type="ChEBI" id="CHEBI:30616"/>
    </ligand>
</feature>
<keyword evidence="3" id="KW-0547">Nucleotide-binding</keyword>
<gene>
    <name evidence="3" type="primary">tmcAL</name>
    <name evidence="4" type="ORF">CGZ75_04380</name>
</gene>
<dbReference type="GO" id="GO:0016740">
    <property type="term" value="F:transferase activity"/>
    <property type="evidence" value="ECO:0007669"/>
    <property type="project" value="UniProtKB-KW"/>
</dbReference>
<name>A0A229P1D4_9BACL</name>
<dbReference type="EC" id="6.3.4.-" evidence="3"/>
<evidence type="ECO:0000256" key="2">
    <source>
        <dbReference type="ARBA" id="ARBA00022694"/>
    </source>
</evidence>
<dbReference type="GO" id="GO:0005737">
    <property type="term" value="C:cytoplasm"/>
    <property type="evidence" value="ECO:0007669"/>
    <property type="project" value="UniProtKB-SubCell"/>
</dbReference>
<comment type="catalytic activity">
    <reaction evidence="3">
        <text>cytidine(34) in elongator tRNA(Met) + acetate + ATP = N(4)-acetylcytidine(34) in elongator tRNA(Met) + AMP + diphosphate</text>
        <dbReference type="Rhea" id="RHEA:58144"/>
        <dbReference type="Rhea" id="RHEA-COMP:10693"/>
        <dbReference type="Rhea" id="RHEA-COMP:10694"/>
        <dbReference type="ChEBI" id="CHEBI:30089"/>
        <dbReference type="ChEBI" id="CHEBI:30616"/>
        <dbReference type="ChEBI" id="CHEBI:33019"/>
        <dbReference type="ChEBI" id="CHEBI:74900"/>
        <dbReference type="ChEBI" id="CHEBI:82748"/>
        <dbReference type="ChEBI" id="CHEBI:456215"/>
    </reaction>
</comment>
<feature type="binding site" evidence="3">
    <location>
        <position position="203"/>
    </location>
    <ligand>
        <name>ATP</name>
        <dbReference type="ChEBI" id="CHEBI:30616"/>
    </ligand>
</feature>
<feature type="binding site" evidence="3">
    <location>
        <position position="178"/>
    </location>
    <ligand>
        <name>ATP</name>
        <dbReference type="ChEBI" id="CHEBI:30616"/>
    </ligand>
</feature>
<keyword evidence="2 3" id="KW-0819">tRNA processing</keyword>
<protein>
    <recommendedName>
        <fullName evidence="3">tRNA(Met) cytidine acetate ligase</fullName>
        <ecNumber evidence="3">6.3.4.-</ecNumber>
    </recommendedName>
</protein>
<organism evidence="4 5">
    <name type="scientific">Paenibacillus herberti</name>
    <dbReference type="NCBI Taxonomy" id="1619309"/>
    <lineage>
        <taxon>Bacteria</taxon>
        <taxon>Bacillati</taxon>
        <taxon>Bacillota</taxon>
        <taxon>Bacilli</taxon>
        <taxon>Bacillales</taxon>
        <taxon>Paenibacillaceae</taxon>
        <taxon>Paenibacillus</taxon>
    </lineage>
</organism>
<evidence type="ECO:0000313" key="4">
    <source>
        <dbReference type="EMBL" id="OXM15950.1"/>
    </source>
</evidence>
<reference evidence="4 5" key="1">
    <citation type="submission" date="2017-07" db="EMBL/GenBank/DDBJ databases">
        <title>Paenibacillus herberti R33 genome sequencing and assembly.</title>
        <authorList>
            <person name="Su W."/>
        </authorList>
    </citation>
    <scope>NUCLEOTIDE SEQUENCE [LARGE SCALE GENOMIC DNA]</scope>
    <source>
        <strain evidence="4 5">R33</strain>
    </source>
</reference>
<dbReference type="GO" id="GO:0006400">
    <property type="term" value="P:tRNA modification"/>
    <property type="evidence" value="ECO:0007669"/>
    <property type="project" value="UniProtKB-UniRule"/>
</dbReference>
<evidence type="ECO:0000313" key="5">
    <source>
        <dbReference type="Proteomes" id="UP000215145"/>
    </source>
</evidence>
<proteinExistence type="inferred from homology"/>
<comment type="subcellular location">
    <subcellularLocation>
        <location evidence="3">Cytoplasm</location>
    </subcellularLocation>
</comment>
<dbReference type="Gene3D" id="3.40.50.620">
    <property type="entry name" value="HUPs"/>
    <property type="match status" value="1"/>
</dbReference>
<dbReference type="OrthoDB" id="9769796at2"/>
<dbReference type="HAMAP" id="MF_01539">
    <property type="entry name" value="TmcAL"/>
    <property type="match status" value="1"/>
</dbReference>
<comment type="similarity">
    <text evidence="3">Belongs to the TmcAL family.</text>
</comment>
<comment type="caution">
    <text evidence="4">The sequence shown here is derived from an EMBL/GenBank/DDBJ whole genome shotgun (WGS) entry which is preliminary data.</text>
</comment>
<sequence>MRSVGLIVEYNPFHNGHAYHLQKSKEAAGAETAVAVMSGHFLQRGEPALMDKWARTRTALEGGCDLVLELPLAYSVQPAEWFAYGAVSVLESTGVVDAFCFGSESGELAPLRRAASMLAAETDGFRALLAAKLAEGVAYPSAYSAAAAEYLCADAARDGGLAAGGDFALTQEQLAQPNMTLGLHYLIALERIGGRMEPLTIEREGAGYHDVAGSGSIASATALRRMLEEAGNAAPLAPYMPSSTLRVLEEQLATGAAPRQWEDYFPALLHRLLTESHESLAGTLGFAEGLQHRISAKLPTLPTLGFDELLGALKTKRYTRTRLQRALLGVLLNLRKSELTRERLAAGPGYIRVLGFTERGRELLARMRSSASVPVLMSAARAPELPLLELDVRGTAVYAAAGGQTDPRRLLRDYYEPPVRL</sequence>
<keyword evidence="3" id="KW-0067">ATP-binding</keyword>
<dbReference type="GO" id="GO:0016879">
    <property type="term" value="F:ligase activity, forming carbon-nitrogen bonds"/>
    <property type="evidence" value="ECO:0007669"/>
    <property type="project" value="UniProtKB-UniRule"/>
</dbReference>
<evidence type="ECO:0000256" key="3">
    <source>
        <dbReference type="HAMAP-Rule" id="MF_01539"/>
    </source>
</evidence>
<dbReference type="PANTHER" id="PTHR37825">
    <property type="entry name" value="TRNA(MET) CYTIDINE ACETATE LIGASE"/>
    <property type="match status" value="1"/>
</dbReference>
<dbReference type="SUPFAM" id="SSF52374">
    <property type="entry name" value="Nucleotidylyl transferase"/>
    <property type="match status" value="1"/>
</dbReference>
<dbReference type="AlphaFoldDB" id="A0A229P1D4"/>
<dbReference type="Pfam" id="PF05636">
    <property type="entry name" value="HIGH_NTase1"/>
    <property type="match status" value="1"/>
</dbReference>
<keyword evidence="3" id="KW-0820">tRNA-binding</keyword>
<keyword evidence="3" id="KW-0694">RNA-binding</keyword>
<dbReference type="InterPro" id="IPR014729">
    <property type="entry name" value="Rossmann-like_a/b/a_fold"/>
</dbReference>
<keyword evidence="5" id="KW-1185">Reference proteome</keyword>
<keyword evidence="1 3" id="KW-0436">Ligase</keyword>
<dbReference type="Proteomes" id="UP000215145">
    <property type="component" value="Unassembled WGS sequence"/>
</dbReference>
<keyword evidence="4" id="KW-0808">Transferase</keyword>
<dbReference type="InterPro" id="IPR008513">
    <property type="entry name" value="tRNA(Met)_cyd_acetate_ligase"/>
</dbReference>
<feature type="binding site" evidence="3">
    <location>
        <position position="102"/>
    </location>
    <ligand>
        <name>ATP</name>
        <dbReference type="ChEBI" id="CHEBI:30616"/>
    </ligand>
</feature>
<dbReference type="GO" id="GO:0005524">
    <property type="term" value="F:ATP binding"/>
    <property type="evidence" value="ECO:0007669"/>
    <property type="project" value="UniProtKB-KW"/>
</dbReference>
<accession>A0A229P1D4</accession>
<keyword evidence="3" id="KW-0963">Cytoplasm</keyword>
<comment type="caution">
    <text evidence="3">Lacks conserved residue(s) required for the propagation of feature annotation.</text>
</comment>
<dbReference type="GO" id="GO:0000049">
    <property type="term" value="F:tRNA binding"/>
    <property type="evidence" value="ECO:0007669"/>
    <property type="project" value="UniProtKB-KW"/>
</dbReference>
<evidence type="ECO:0000256" key="1">
    <source>
        <dbReference type="ARBA" id="ARBA00022598"/>
    </source>
</evidence>
<comment type="function">
    <text evidence="3">Catalyzes the formation of N(4)-acetylcytidine (ac(4)C) at the wobble position of elongator tRNA(Met), using acetate and ATP as substrates. First activates an acetate ion to form acetyladenylate (Ac-AMP) and then transfers the acetyl group to tRNA to form ac(4)C34.</text>
</comment>
<dbReference type="NCBIfam" id="NF010191">
    <property type="entry name" value="PRK13670.1"/>
    <property type="match status" value="1"/>
</dbReference>
<dbReference type="PANTHER" id="PTHR37825:SF1">
    <property type="entry name" value="TRNA(MET) CYTIDINE ACETATE LIGASE"/>
    <property type="match status" value="1"/>
</dbReference>
<dbReference type="EMBL" id="NMUQ01000001">
    <property type="protein sequence ID" value="OXM15950.1"/>
    <property type="molecule type" value="Genomic_DNA"/>
</dbReference>